<proteinExistence type="predicted"/>
<evidence type="ECO:0000313" key="2">
    <source>
        <dbReference type="EMBL" id="MBW85865.1"/>
    </source>
</evidence>
<sequence>MVGVFPRVMMFLDFRECNGNHVGGMLLACCCTFCRSGLGGGNHKTVSRIALLLVTLCNIVLIKLKYFLVLFSYVEDLCLYGLELIICR</sequence>
<accession>A0A2P2IXA6</accession>
<name>A0A2P2IXA6_RHIMU</name>
<feature type="transmembrane region" description="Helical" evidence="1">
    <location>
        <begin position="50"/>
        <end position="74"/>
    </location>
</feature>
<dbReference type="AlphaFoldDB" id="A0A2P2IXA6"/>
<protein>
    <submittedName>
        <fullName evidence="2">Uncharacterized protein</fullName>
    </submittedName>
</protein>
<evidence type="ECO:0000256" key="1">
    <source>
        <dbReference type="SAM" id="Phobius"/>
    </source>
</evidence>
<keyword evidence="1" id="KW-0812">Transmembrane</keyword>
<keyword evidence="1" id="KW-0472">Membrane</keyword>
<dbReference type="EMBL" id="GGEC01005382">
    <property type="protein sequence ID" value="MBW85865.1"/>
    <property type="molecule type" value="Transcribed_RNA"/>
</dbReference>
<dbReference type="PROSITE" id="PS51257">
    <property type="entry name" value="PROKAR_LIPOPROTEIN"/>
    <property type="match status" value="1"/>
</dbReference>
<reference evidence="2" key="1">
    <citation type="submission" date="2018-02" db="EMBL/GenBank/DDBJ databases">
        <title>Rhizophora mucronata_Transcriptome.</title>
        <authorList>
            <person name="Meera S.P."/>
            <person name="Sreeshan A."/>
            <person name="Augustine A."/>
        </authorList>
    </citation>
    <scope>NUCLEOTIDE SEQUENCE</scope>
    <source>
        <tissue evidence="2">Leaf</tissue>
    </source>
</reference>
<organism evidence="2">
    <name type="scientific">Rhizophora mucronata</name>
    <name type="common">Asiatic mangrove</name>
    <dbReference type="NCBI Taxonomy" id="61149"/>
    <lineage>
        <taxon>Eukaryota</taxon>
        <taxon>Viridiplantae</taxon>
        <taxon>Streptophyta</taxon>
        <taxon>Embryophyta</taxon>
        <taxon>Tracheophyta</taxon>
        <taxon>Spermatophyta</taxon>
        <taxon>Magnoliopsida</taxon>
        <taxon>eudicotyledons</taxon>
        <taxon>Gunneridae</taxon>
        <taxon>Pentapetalae</taxon>
        <taxon>rosids</taxon>
        <taxon>fabids</taxon>
        <taxon>Malpighiales</taxon>
        <taxon>Rhizophoraceae</taxon>
        <taxon>Rhizophora</taxon>
    </lineage>
</organism>
<keyword evidence="1" id="KW-1133">Transmembrane helix</keyword>